<protein>
    <submittedName>
        <fullName evidence="1">Uncharacterized protein</fullName>
    </submittedName>
</protein>
<gene>
    <name evidence="1" type="ORF">R1flu_022034</name>
</gene>
<accession>A0ABD1ZSK5</accession>
<evidence type="ECO:0000313" key="1">
    <source>
        <dbReference type="EMBL" id="KAL2653906.1"/>
    </source>
</evidence>
<proteinExistence type="predicted"/>
<evidence type="ECO:0000313" key="2">
    <source>
        <dbReference type="Proteomes" id="UP001605036"/>
    </source>
</evidence>
<reference evidence="1 2" key="1">
    <citation type="submission" date="2024-09" db="EMBL/GenBank/DDBJ databases">
        <title>Chromosome-scale assembly of Riccia fluitans.</title>
        <authorList>
            <person name="Paukszto L."/>
            <person name="Sawicki J."/>
            <person name="Karawczyk K."/>
            <person name="Piernik-Szablinska J."/>
            <person name="Szczecinska M."/>
            <person name="Mazdziarz M."/>
        </authorList>
    </citation>
    <scope>NUCLEOTIDE SEQUENCE [LARGE SCALE GENOMIC DNA]</scope>
    <source>
        <strain evidence="1">Rf_01</strain>
        <tissue evidence="1">Aerial parts of the thallus</tissue>
    </source>
</reference>
<dbReference type="AlphaFoldDB" id="A0ABD1ZSK5"/>
<name>A0ABD1ZSK5_9MARC</name>
<sequence length="103" mass="11152">MSFNSQEMVLNLPALLGDANVGDMQAAESSCNAAAEYQHMPASATPGCCSLAYGLLDVAKRTAPILRLKANSILEKDDRFERNIYIGLNGIKILLEWQIPAVV</sequence>
<keyword evidence="2" id="KW-1185">Reference proteome</keyword>
<dbReference type="Proteomes" id="UP001605036">
    <property type="component" value="Unassembled WGS sequence"/>
</dbReference>
<dbReference type="EMBL" id="JBHFFA010000001">
    <property type="protein sequence ID" value="KAL2653906.1"/>
    <property type="molecule type" value="Genomic_DNA"/>
</dbReference>
<organism evidence="1 2">
    <name type="scientific">Riccia fluitans</name>
    <dbReference type="NCBI Taxonomy" id="41844"/>
    <lineage>
        <taxon>Eukaryota</taxon>
        <taxon>Viridiplantae</taxon>
        <taxon>Streptophyta</taxon>
        <taxon>Embryophyta</taxon>
        <taxon>Marchantiophyta</taxon>
        <taxon>Marchantiopsida</taxon>
        <taxon>Marchantiidae</taxon>
        <taxon>Marchantiales</taxon>
        <taxon>Ricciaceae</taxon>
        <taxon>Riccia</taxon>
    </lineage>
</organism>
<comment type="caution">
    <text evidence="1">The sequence shown here is derived from an EMBL/GenBank/DDBJ whole genome shotgun (WGS) entry which is preliminary data.</text>
</comment>